<reference evidence="2" key="1">
    <citation type="journal article" date="2023" name="G3 (Bethesda)">
        <title>Whole genome assembly and annotation of the endangered Caribbean coral Acropora cervicornis.</title>
        <authorList>
            <person name="Selwyn J.D."/>
            <person name="Vollmer S.V."/>
        </authorList>
    </citation>
    <scope>NUCLEOTIDE SEQUENCE</scope>
    <source>
        <strain evidence="2">K2</strain>
    </source>
</reference>
<dbReference type="SUPFAM" id="SSF81321">
    <property type="entry name" value="Family A G protein-coupled receptor-like"/>
    <property type="match status" value="1"/>
</dbReference>
<protein>
    <submittedName>
        <fullName evidence="2">Uncharacterized protein</fullName>
    </submittedName>
</protein>
<reference evidence="2" key="2">
    <citation type="journal article" date="2023" name="Science">
        <title>Genomic signatures of disease resistance in endangered staghorn corals.</title>
        <authorList>
            <person name="Vollmer S.V."/>
            <person name="Selwyn J.D."/>
            <person name="Despard B.A."/>
            <person name="Roesel C.L."/>
        </authorList>
    </citation>
    <scope>NUCLEOTIDE SEQUENCE</scope>
    <source>
        <strain evidence="2">K2</strain>
    </source>
</reference>
<keyword evidence="1" id="KW-0812">Transmembrane</keyword>
<feature type="transmembrane region" description="Helical" evidence="1">
    <location>
        <begin position="21"/>
        <end position="36"/>
    </location>
</feature>
<organism evidence="2 3">
    <name type="scientific">Acropora cervicornis</name>
    <name type="common">Staghorn coral</name>
    <dbReference type="NCBI Taxonomy" id="6130"/>
    <lineage>
        <taxon>Eukaryota</taxon>
        <taxon>Metazoa</taxon>
        <taxon>Cnidaria</taxon>
        <taxon>Anthozoa</taxon>
        <taxon>Hexacorallia</taxon>
        <taxon>Scleractinia</taxon>
        <taxon>Astrocoeniina</taxon>
        <taxon>Acroporidae</taxon>
        <taxon>Acropora</taxon>
    </lineage>
</organism>
<dbReference type="Gene3D" id="1.20.1070.10">
    <property type="entry name" value="Rhodopsin 7-helix transmembrane proteins"/>
    <property type="match status" value="1"/>
</dbReference>
<evidence type="ECO:0000313" key="3">
    <source>
        <dbReference type="Proteomes" id="UP001249851"/>
    </source>
</evidence>
<comment type="caution">
    <text evidence="2">The sequence shown here is derived from an EMBL/GenBank/DDBJ whole genome shotgun (WGS) entry which is preliminary data.</text>
</comment>
<evidence type="ECO:0000256" key="1">
    <source>
        <dbReference type="SAM" id="Phobius"/>
    </source>
</evidence>
<keyword evidence="1" id="KW-1133">Transmembrane helix</keyword>
<dbReference type="EMBL" id="JARQWQ010000002">
    <property type="protein sequence ID" value="KAK2573647.1"/>
    <property type="molecule type" value="Genomic_DNA"/>
</dbReference>
<proteinExistence type="predicted"/>
<dbReference type="Proteomes" id="UP001249851">
    <property type="component" value="Unassembled WGS sequence"/>
</dbReference>
<keyword evidence="1" id="KW-0472">Membrane</keyword>
<name>A0AAD9VH30_ACRCE</name>
<accession>A0AAD9VH30</accession>
<keyword evidence="3" id="KW-1185">Reference proteome</keyword>
<evidence type="ECO:0000313" key="2">
    <source>
        <dbReference type="EMBL" id="KAK2573647.1"/>
    </source>
</evidence>
<feature type="transmembrane region" description="Helical" evidence="1">
    <location>
        <begin position="42"/>
        <end position="64"/>
    </location>
</feature>
<gene>
    <name evidence="2" type="ORF">P5673_001329</name>
</gene>
<dbReference type="AlphaFoldDB" id="A0AAD9VH30"/>
<sequence length="133" mass="15707">MQLSGRDEEIKNRFKKKLKRMIPFLPMFLFNILQLGKRFDLLHYMMATAALIPSALYPLVYCLSYRNYRRSLKRVFCTIEPHCDEASQGDRRDRERRCWSRTPIFNRVCGSLANGTNEQKRLTGGQLANVLRF</sequence>